<accession>A0A2S8BAN5</accession>
<organism evidence="1 2">
    <name type="scientific">Sphingopyxis lindanitolerans</name>
    <dbReference type="NCBI Taxonomy" id="2054227"/>
    <lineage>
        <taxon>Bacteria</taxon>
        <taxon>Pseudomonadati</taxon>
        <taxon>Pseudomonadota</taxon>
        <taxon>Alphaproteobacteria</taxon>
        <taxon>Sphingomonadales</taxon>
        <taxon>Sphingomonadaceae</taxon>
        <taxon>Sphingopyxis</taxon>
    </lineage>
</organism>
<gene>
    <name evidence="1" type="ORF">CVO77_00315</name>
</gene>
<name>A0A2S8BAN5_9SPHN</name>
<reference evidence="2" key="1">
    <citation type="submission" date="2017-11" db="EMBL/GenBank/DDBJ databases">
        <title>The complete genome sequence of Sphingopyxis pomeranensis sp. nov. strain WS5A3p.</title>
        <authorList>
            <person name="Kaminski M.A."/>
        </authorList>
    </citation>
    <scope>NUCLEOTIDE SEQUENCE [LARGE SCALE GENOMIC DNA]</scope>
    <source>
        <strain evidence="2">WS5A3p</strain>
    </source>
</reference>
<dbReference type="EMBL" id="PHFW01000001">
    <property type="protein sequence ID" value="PQM29417.1"/>
    <property type="molecule type" value="Genomic_DNA"/>
</dbReference>
<dbReference type="OrthoDB" id="7450552at2"/>
<dbReference type="AlphaFoldDB" id="A0A2S8BAN5"/>
<protein>
    <submittedName>
        <fullName evidence="1">Uncharacterized protein</fullName>
    </submittedName>
</protein>
<comment type="caution">
    <text evidence="1">The sequence shown here is derived from an EMBL/GenBank/DDBJ whole genome shotgun (WGS) entry which is preliminary data.</text>
</comment>
<sequence>MSIPSDYDPAIPLRQATEIYGVSRGTLGKWRQEVGYKGTPGALAPWTDIEDQQLRANFNTLTYDQLAALIGRSACAIRSRAVAMGMRKASTQFQPDRRAKFEGQRAKGYADLAAEYVRCHDRVAIFRCDADGTPNPKGQCWRYGHAVLTEGELFAKAERKGWRADAWKELAA</sequence>
<keyword evidence="2" id="KW-1185">Reference proteome</keyword>
<evidence type="ECO:0000313" key="1">
    <source>
        <dbReference type="EMBL" id="PQM29417.1"/>
    </source>
</evidence>
<dbReference type="Proteomes" id="UP000238954">
    <property type="component" value="Chromosome"/>
</dbReference>
<proteinExistence type="predicted"/>
<dbReference type="RefSeq" id="WP_105997375.1">
    <property type="nucleotide sequence ID" value="NZ_CM009578.1"/>
</dbReference>
<evidence type="ECO:0000313" key="2">
    <source>
        <dbReference type="Proteomes" id="UP000238954"/>
    </source>
</evidence>